<evidence type="ECO:0000313" key="1">
    <source>
        <dbReference type="EMBL" id="OYR15141.1"/>
    </source>
</evidence>
<gene>
    <name evidence="1" type="ORF">CEV31_3160</name>
</gene>
<name>A0A256FL27_9HYPH</name>
<organism evidence="1 2">
    <name type="scientific">Brucella thiophenivorans</name>
    <dbReference type="NCBI Taxonomy" id="571255"/>
    <lineage>
        <taxon>Bacteria</taxon>
        <taxon>Pseudomonadati</taxon>
        <taxon>Pseudomonadota</taxon>
        <taxon>Alphaproteobacteria</taxon>
        <taxon>Hyphomicrobiales</taxon>
        <taxon>Brucellaceae</taxon>
        <taxon>Brucella/Ochrobactrum group</taxon>
        <taxon>Brucella</taxon>
    </lineage>
</organism>
<dbReference type="Proteomes" id="UP000215590">
    <property type="component" value="Unassembled WGS sequence"/>
</dbReference>
<evidence type="ECO:0000313" key="2">
    <source>
        <dbReference type="Proteomes" id="UP000215590"/>
    </source>
</evidence>
<keyword evidence="2" id="KW-1185">Reference proteome</keyword>
<accession>A0A256FL27</accession>
<protein>
    <submittedName>
        <fullName evidence="1">Uncharacterized protein</fullName>
    </submittedName>
</protein>
<dbReference type="EMBL" id="NNRJ01000051">
    <property type="protein sequence ID" value="OYR15141.1"/>
    <property type="molecule type" value="Genomic_DNA"/>
</dbReference>
<comment type="caution">
    <text evidence="1">The sequence shown here is derived from an EMBL/GenBank/DDBJ whole genome shotgun (WGS) entry which is preliminary data.</text>
</comment>
<sequence>MRLPALRGEIQILANQHETLHDLCEAYEEATEMLISIRLSQKIDQNLLNEYVNTCNEIENDIVNYCTTLKD</sequence>
<proteinExistence type="predicted"/>
<dbReference type="AlphaFoldDB" id="A0A256FL27"/>
<reference evidence="1 2" key="1">
    <citation type="submission" date="2017-07" db="EMBL/GenBank/DDBJ databases">
        <title>Phylogenetic study on the rhizospheric bacterium Ochrobactrum sp. A44.</title>
        <authorList>
            <person name="Krzyzanowska D.M."/>
            <person name="Ossowicki A."/>
            <person name="Rajewska M."/>
            <person name="Maciag T."/>
            <person name="Kaczynski Z."/>
            <person name="Czerwicka M."/>
            <person name="Jafra S."/>
        </authorList>
    </citation>
    <scope>NUCLEOTIDE SEQUENCE [LARGE SCALE GENOMIC DNA]</scope>
    <source>
        <strain evidence="1 2">DSM 7216</strain>
    </source>
</reference>